<dbReference type="PANTHER" id="PTHR33488:SF2">
    <property type="entry name" value="EARLY ENDOSOME ANTIGEN 1-LIKE"/>
    <property type="match status" value="1"/>
</dbReference>
<evidence type="ECO:0000313" key="2">
    <source>
        <dbReference type="EMBL" id="CAF1537383.1"/>
    </source>
</evidence>
<name>A0A815VLQ9_ADIRI</name>
<dbReference type="EMBL" id="CAJNOR010004959">
    <property type="protein sequence ID" value="CAF1537383.1"/>
    <property type="molecule type" value="Genomic_DNA"/>
</dbReference>
<organism evidence="2 3">
    <name type="scientific">Adineta ricciae</name>
    <name type="common">Rotifer</name>
    <dbReference type="NCBI Taxonomy" id="249248"/>
    <lineage>
        <taxon>Eukaryota</taxon>
        <taxon>Metazoa</taxon>
        <taxon>Spiralia</taxon>
        <taxon>Gnathifera</taxon>
        <taxon>Rotifera</taxon>
        <taxon>Eurotatoria</taxon>
        <taxon>Bdelloidea</taxon>
        <taxon>Adinetida</taxon>
        <taxon>Adinetidae</taxon>
        <taxon>Adineta</taxon>
    </lineage>
</organism>
<dbReference type="SUPFAM" id="SSF58100">
    <property type="entry name" value="Bacterial hemolysins"/>
    <property type="match status" value="1"/>
</dbReference>
<dbReference type="PANTHER" id="PTHR33488">
    <property type="entry name" value="ZGC:162509"/>
    <property type="match status" value="1"/>
</dbReference>
<keyword evidence="1" id="KW-0175">Coiled coil</keyword>
<gene>
    <name evidence="2" type="ORF">XAT740_LOCUS41921</name>
</gene>
<keyword evidence="3" id="KW-1185">Reference proteome</keyword>
<feature type="coiled-coil region" evidence="1">
    <location>
        <begin position="280"/>
        <end position="310"/>
    </location>
</feature>
<protein>
    <submittedName>
        <fullName evidence="2">Uncharacterized protein</fullName>
    </submittedName>
</protein>
<accession>A0A815VLQ9</accession>
<reference evidence="2" key="1">
    <citation type="submission" date="2021-02" db="EMBL/GenBank/DDBJ databases">
        <authorList>
            <person name="Nowell W R."/>
        </authorList>
    </citation>
    <scope>NUCLEOTIDE SEQUENCE</scope>
</reference>
<comment type="caution">
    <text evidence="2">The sequence shown here is derived from an EMBL/GenBank/DDBJ whole genome shotgun (WGS) entry which is preliminary data.</text>
</comment>
<dbReference type="Proteomes" id="UP000663828">
    <property type="component" value="Unassembled WGS sequence"/>
</dbReference>
<proteinExistence type="predicted"/>
<dbReference type="AlphaFoldDB" id="A0A815VLQ9"/>
<dbReference type="Gene3D" id="1.20.1170.10">
    <property type="match status" value="1"/>
</dbReference>
<sequence length="512" mass="58010">MEDDAFMAFLTDNTSDDNDIIVRQSNLTVLDDRLDTRLRAQRNIDEKWEELMVVGPLIINYLGNLMVLSSQQDFGFTLPSPNYVYEFIKYPNSFKATLAHLSHDMYDALLAAHTSMDRIQTFSSQIPTHINNTLKLVTRASPNMIKALLPNNLASITRIADICVNASSETVEKFEKLQKVIEEIIRVILTTQTANTNLTANVTSIKQLYDEKRKALEKAREEYWNAVNALPVPHTGKSWFGGIVSSVWNTVTAPIQVVGCILGQCSGNNNNPMPPAPVDNTAFENAMAVVKHKLEELKRAEAEHDEYFQKQLGEQYKLAALIQQIASLNLDSIEPEKIVEILKQAFQEIQNLKTQWSEVRQFFESLSLQADSTKEIISSQFVNVIEQALAANAPLQDEDREFFVELVLTAAETIDGNAALLYIMAKTYYDISRLHMLHQISGIGRLLGLNDTNQRRQELRNLQNETLVTSTKVTNMVQERQLAYKRILHARQQQLETFLLDATMNQLQSNMG</sequence>
<evidence type="ECO:0000313" key="3">
    <source>
        <dbReference type="Proteomes" id="UP000663828"/>
    </source>
</evidence>
<evidence type="ECO:0000256" key="1">
    <source>
        <dbReference type="SAM" id="Coils"/>
    </source>
</evidence>